<feature type="compositionally biased region" description="Low complexity" evidence="1">
    <location>
        <begin position="263"/>
        <end position="282"/>
    </location>
</feature>
<feature type="compositionally biased region" description="Polar residues" evidence="1">
    <location>
        <begin position="299"/>
        <end position="315"/>
    </location>
</feature>
<proteinExistence type="predicted"/>
<dbReference type="Proteomes" id="UP001162131">
    <property type="component" value="Unassembled WGS sequence"/>
</dbReference>
<keyword evidence="2" id="KW-0812">Transmembrane</keyword>
<feature type="compositionally biased region" description="Polar residues" evidence="1">
    <location>
        <begin position="146"/>
        <end position="262"/>
    </location>
</feature>
<evidence type="ECO:0000313" key="3">
    <source>
        <dbReference type="EMBL" id="CAG9332513.1"/>
    </source>
</evidence>
<keyword evidence="2" id="KW-0472">Membrane</keyword>
<accession>A0AAU9KGZ8</accession>
<feature type="region of interest" description="Disordered" evidence="1">
    <location>
        <begin position="130"/>
        <end position="351"/>
    </location>
</feature>
<evidence type="ECO:0008006" key="5">
    <source>
        <dbReference type="Google" id="ProtNLM"/>
    </source>
</evidence>
<evidence type="ECO:0000313" key="4">
    <source>
        <dbReference type="Proteomes" id="UP001162131"/>
    </source>
</evidence>
<feature type="compositionally biased region" description="Polar residues" evidence="1">
    <location>
        <begin position="283"/>
        <end position="292"/>
    </location>
</feature>
<feature type="transmembrane region" description="Helical" evidence="2">
    <location>
        <begin position="77"/>
        <end position="95"/>
    </location>
</feature>
<protein>
    <recommendedName>
        <fullName evidence="5">Transmembrane protein</fullName>
    </recommendedName>
</protein>
<evidence type="ECO:0000256" key="2">
    <source>
        <dbReference type="SAM" id="Phobius"/>
    </source>
</evidence>
<sequence>MNKKEDEYKILLEKSFEASFLWGRLNLLNDSIDNEFKAKLHSNQFKTYIFTPFLCFGLLSVYKKYNEYLPKGQFKKIAIITVPGLFGINLFTSWLESDVKYKEMRSFLMSRYEQQLLALIPSLREAKIRCSVSGQQSPPGDFRDFPNQNTNYHPQPYQQPNYGNSYNQPFQSQNFNTGNAQSSFNPGNAQPYQQPNFGTSNTQPYQQPNFNPENTKPYTYQPPNFNTSKGNPQPYSFQPNPTNSNPQPYSYQQPNYGTQNNAQPYQQPDFSSSQSSSYYQHPDNWQNTNPWSNERENLASGSQFSDNRNEISSQKAKPIEINPDENPYLATMPKHSSQNKPSNPPSKGGYI</sequence>
<evidence type="ECO:0000256" key="1">
    <source>
        <dbReference type="SAM" id="MobiDB-lite"/>
    </source>
</evidence>
<name>A0AAU9KGZ8_9CILI</name>
<gene>
    <name evidence="3" type="ORF">BSTOLATCC_MIC55958</name>
</gene>
<reference evidence="3" key="1">
    <citation type="submission" date="2021-09" db="EMBL/GenBank/DDBJ databases">
        <authorList>
            <consortium name="AG Swart"/>
            <person name="Singh M."/>
            <person name="Singh A."/>
            <person name="Seah K."/>
            <person name="Emmerich C."/>
        </authorList>
    </citation>
    <scope>NUCLEOTIDE SEQUENCE</scope>
    <source>
        <strain evidence="3">ATCC30299</strain>
    </source>
</reference>
<dbReference type="AlphaFoldDB" id="A0AAU9KGZ8"/>
<keyword evidence="4" id="KW-1185">Reference proteome</keyword>
<organism evidence="3 4">
    <name type="scientific">Blepharisma stoltei</name>
    <dbReference type="NCBI Taxonomy" id="1481888"/>
    <lineage>
        <taxon>Eukaryota</taxon>
        <taxon>Sar</taxon>
        <taxon>Alveolata</taxon>
        <taxon>Ciliophora</taxon>
        <taxon>Postciliodesmatophora</taxon>
        <taxon>Heterotrichea</taxon>
        <taxon>Heterotrichida</taxon>
        <taxon>Blepharismidae</taxon>
        <taxon>Blepharisma</taxon>
    </lineage>
</organism>
<dbReference type="EMBL" id="CAJZBQ010000054">
    <property type="protein sequence ID" value="CAG9332513.1"/>
    <property type="molecule type" value="Genomic_DNA"/>
</dbReference>
<feature type="compositionally biased region" description="Low complexity" evidence="1">
    <location>
        <begin position="333"/>
        <end position="351"/>
    </location>
</feature>
<feature type="transmembrane region" description="Helical" evidence="2">
    <location>
        <begin position="47"/>
        <end position="65"/>
    </location>
</feature>
<comment type="caution">
    <text evidence="3">The sequence shown here is derived from an EMBL/GenBank/DDBJ whole genome shotgun (WGS) entry which is preliminary data.</text>
</comment>
<keyword evidence="2" id="KW-1133">Transmembrane helix</keyword>